<dbReference type="Pfam" id="PF00071">
    <property type="entry name" value="Ras"/>
    <property type="match status" value="1"/>
</dbReference>
<comment type="catalytic activity">
    <reaction evidence="16">
        <text>GTP + H2O = GDP + phosphate + H(+)</text>
        <dbReference type="Rhea" id="RHEA:19669"/>
        <dbReference type="ChEBI" id="CHEBI:15377"/>
        <dbReference type="ChEBI" id="CHEBI:15378"/>
        <dbReference type="ChEBI" id="CHEBI:37565"/>
        <dbReference type="ChEBI" id="CHEBI:43474"/>
        <dbReference type="ChEBI" id="CHEBI:58189"/>
        <dbReference type="EC" id="3.6.5.2"/>
    </reaction>
    <physiologicalReaction direction="left-to-right" evidence="16">
        <dbReference type="Rhea" id="RHEA:19670"/>
    </physiologicalReaction>
</comment>
<dbReference type="Gene3D" id="3.40.50.300">
    <property type="entry name" value="P-loop containing nucleotide triphosphate hydrolases"/>
    <property type="match status" value="1"/>
</dbReference>
<dbReference type="Proteomes" id="UP000694843">
    <property type="component" value="Unplaced"/>
</dbReference>
<comment type="cofactor">
    <cofactor evidence="1">
        <name>Mg(2+)</name>
        <dbReference type="ChEBI" id="CHEBI:18420"/>
    </cofactor>
</comment>
<dbReference type="FunFam" id="3.40.50.300:FF:000707">
    <property type="entry name" value="RAB36, member RAS oncogene family"/>
    <property type="match status" value="1"/>
</dbReference>
<dbReference type="PROSITE" id="PS51421">
    <property type="entry name" value="RAS"/>
    <property type="match status" value="1"/>
</dbReference>
<keyword evidence="4" id="KW-0813">Transport</keyword>
<dbReference type="KEGG" id="hazt:108672690"/>
<evidence type="ECO:0000256" key="14">
    <source>
        <dbReference type="ARBA" id="ARBA00023289"/>
    </source>
</evidence>
<evidence type="ECO:0000256" key="8">
    <source>
        <dbReference type="ARBA" id="ARBA00022842"/>
    </source>
</evidence>
<dbReference type="RefSeq" id="XP_018015887.1">
    <property type="nucleotide sequence ID" value="XM_018160398.2"/>
</dbReference>
<proteinExistence type="inferred from homology"/>
<dbReference type="GO" id="GO:0046872">
    <property type="term" value="F:metal ion binding"/>
    <property type="evidence" value="ECO:0007669"/>
    <property type="project" value="UniProtKB-KW"/>
</dbReference>
<keyword evidence="11" id="KW-0342">GTP-binding</keyword>
<evidence type="ECO:0000256" key="10">
    <source>
        <dbReference type="ARBA" id="ARBA00023034"/>
    </source>
</evidence>
<dbReference type="GO" id="GO:0005525">
    <property type="term" value="F:GTP binding"/>
    <property type="evidence" value="ECO:0007669"/>
    <property type="project" value="UniProtKB-KW"/>
</dbReference>
<dbReference type="GeneID" id="108672690"/>
<evidence type="ECO:0000256" key="17">
    <source>
        <dbReference type="ARBA" id="ARBA00058763"/>
    </source>
</evidence>
<keyword evidence="10" id="KW-0333">Golgi apparatus</keyword>
<dbReference type="PROSITE" id="PS51417">
    <property type="entry name" value="ARF"/>
    <property type="match status" value="1"/>
</dbReference>
<dbReference type="SMART" id="SM00173">
    <property type="entry name" value="RAS"/>
    <property type="match status" value="1"/>
</dbReference>
<organism evidence="19 20">
    <name type="scientific">Hyalella azteca</name>
    <name type="common">Amphipod</name>
    <dbReference type="NCBI Taxonomy" id="294128"/>
    <lineage>
        <taxon>Eukaryota</taxon>
        <taxon>Metazoa</taxon>
        <taxon>Ecdysozoa</taxon>
        <taxon>Arthropoda</taxon>
        <taxon>Crustacea</taxon>
        <taxon>Multicrustacea</taxon>
        <taxon>Malacostraca</taxon>
        <taxon>Eumalacostraca</taxon>
        <taxon>Peracarida</taxon>
        <taxon>Amphipoda</taxon>
        <taxon>Senticaudata</taxon>
        <taxon>Talitrida</taxon>
        <taxon>Talitroidea</taxon>
        <taxon>Hyalellidae</taxon>
        <taxon>Hyalella</taxon>
    </lineage>
</organism>
<accession>A0A8B7NQA0</accession>
<dbReference type="SMART" id="SM00175">
    <property type="entry name" value="RAB"/>
    <property type="match status" value="1"/>
</dbReference>
<evidence type="ECO:0000256" key="9">
    <source>
        <dbReference type="ARBA" id="ARBA00022927"/>
    </source>
</evidence>
<comment type="function">
    <text evidence="17">The small GTPases Rab are key regulators of intracellular membrane trafficking, from the formation of transport vesicles to their fusion with membranes. Rabs cycle between an inactive GDP-bound form and an active GTP-bound form that is able to recruit to membranes different sets of downstream effectors directly responsible for vesicle formation, movement, tethering and fusion.</text>
</comment>
<dbReference type="InterPro" id="IPR005225">
    <property type="entry name" value="Small_GTP-bd"/>
</dbReference>
<sequence>MNSRKRNAMQVMQQNKACVNRIIRALPPPFLRQATPYTLADFHPNVKTACANENQLLNVTLKVAKVVILGDVGTGKTSLVNRFVNQSFSNNYKATIGVDFEVERFDVLDMPFNLQIWDTAGQERFRCIASSYYRGAHAVVLVCDVTNLSTLTHAAQWLQDAQDANPGTQHDMMVMLVVNKRDMVNDTMFGIVEVKARQMCLSLGAEYWAVSAKTGECVEDFFRRLAALVFNAAVIAEVGSEIKQPAIKIGDGLMCDANGNANREAKKSGCSDNNSKCG</sequence>
<keyword evidence="6" id="KW-0547">Nucleotide-binding</keyword>
<reference evidence="20" key="1">
    <citation type="submission" date="2025-08" db="UniProtKB">
        <authorList>
            <consortium name="RefSeq"/>
        </authorList>
    </citation>
    <scope>IDENTIFICATION</scope>
    <source>
        <tissue evidence="20">Whole organism</tissue>
    </source>
</reference>
<evidence type="ECO:0000256" key="6">
    <source>
        <dbReference type="ARBA" id="ARBA00022741"/>
    </source>
</evidence>
<dbReference type="CDD" id="cd00154">
    <property type="entry name" value="Rab"/>
    <property type="match status" value="1"/>
</dbReference>
<evidence type="ECO:0000256" key="3">
    <source>
        <dbReference type="ARBA" id="ARBA00011984"/>
    </source>
</evidence>
<dbReference type="InterPro" id="IPR027417">
    <property type="entry name" value="P-loop_NTPase"/>
</dbReference>
<evidence type="ECO:0000256" key="16">
    <source>
        <dbReference type="ARBA" id="ARBA00047660"/>
    </source>
</evidence>
<dbReference type="InterPro" id="IPR001806">
    <property type="entry name" value="Small_GTPase"/>
</dbReference>
<dbReference type="InterPro" id="IPR050227">
    <property type="entry name" value="Rab"/>
</dbReference>
<evidence type="ECO:0000256" key="2">
    <source>
        <dbReference type="ARBA" id="ARBA00006270"/>
    </source>
</evidence>
<dbReference type="OrthoDB" id="413584at2759"/>
<keyword evidence="9" id="KW-0653">Protein transport</keyword>
<dbReference type="GO" id="GO:0000139">
    <property type="term" value="C:Golgi membrane"/>
    <property type="evidence" value="ECO:0007669"/>
    <property type="project" value="UniProtKB-SubCell"/>
</dbReference>
<dbReference type="GO" id="GO:0003925">
    <property type="term" value="F:G protein activity"/>
    <property type="evidence" value="ECO:0007669"/>
    <property type="project" value="UniProtKB-EC"/>
</dbReference>
<keyword evidence="5" id="KW-0479">Metal-binding</keyword>
<dbReference type="SMART" id="SM00174">
    <property type="entry name" value="RHO"/>
    <property type="match status" value="1"/>
</dbReference>
<evidence type="ECO:0000256" key="12">
    <source>
        <dbReference type="ARBA" id="ARBA00023136"/>
    </source>
</evidence>
<evidence type="ECO:0000256" key="11">
    <source>
        <dbReference type="ARBA" id="ARBA00023134"/>
    </source>
</evidence>
<dbReference type="SMART" id="SM00176">
    <property type="entry name" value="RAN"/>
    <property type="match status" value="1"/>
</dbReference>
<comment type="similarity">
    <text evidence="2">Belongs to the small GTPase superfamily. Rab family.</text>
</comment>
<keyword evidence="7" id="KW-0378">Hydrolase</keyword>
<dbReference type="SUPFAM" id="SSF52540">
    <property type="entry name" value="P-loop containing nucleoside triphosphate hydrolases"/>
    <property type="match status" value="1"/>
</dbReference>
<keyword evidence="14" id="KW-0636">Prenylation</keyword>
<evidence type="ECO:0000313" key="19">
    <source>
        <dbReference type="Proteomes" id="UP000694843"/>
    </source>
</evidence>
<evidence type="ECO:0000256" key="13">
    <source>
        <dbReference type="ARBA" id="ARBA00023288"/>
    </source>
</evidence>
<dbReference type="NCBIfam" id="TIGR00231">
    <property type="entry name" value="small_GTP"/>
    <property type="match status" value="1"/>
</dbReference>
<keyword evidence="19" id="KW-1185">Reference proteome</keyword>
<gene>
    <name evidence="20" type="primary">LOC108672690</name>
</gene>
<dbReference type="PROSITE" id="PS51419">
    <property type="entry name" value="RAB"/>
    <property type="match status" value="1"/>
</dbReference>
<dbReference type="OMA" id="FKCIAAA"/>
<dbReference type="PRINTS" id="PR00449">
    <property type="entry name" value="RASTRNSFRMNG"/>
</dbReference>
<dbReference type="PANTHER" id="PTHR47977">
    <property type="entry name" value="RAS-RELATED PROTEIN RAB"/>
    <property type="match status" value="1"/>
</dbReference>
<evidence type="ECO:0000256" key="18">
    <source>
        <dbReference type="ARBA" id="ARBA00067830"/>
    </source>
</evidence>
<evidence type="ECO:0000256" key="15">
    <source>
        <dbReference type="ARBA" id="ARBA00037794"/>
    </source>
</evidence>
<name>A0A8B7NQA0_HYAAZ</name>
<evidence type="ECO:0000256" key="7">
    <source>
        <dbReference type="ARBA" id="ARBA00022801"/>
    </source>
</evidence>
<comment type="subcellular location">
    <subcellularLocation>
        <location evidence="15">Golgi apparatus membrane</location>
        <topology evidence="15">Lipid-anchor</topology>
    </subcellularLocation>
</comment>
<evidence type="ECO:0000256" key="4">
    <source>
        <dbReference type="ARBA" id="ARBA00022448"/>
    </source>
</evidence>
<dbReference type="EC" id="3.6.5.2" evidence="3"/>
<evidence type="ECO:0000313" key="20">
    <source>
        <dbReference type="RefSeq" id="XP_018015887.1"/>
    </source>
</evidence>
<dbReference type="AlphaFoldDB" id="A0A8B7NQA0"/>
<evidence type="ECO:0000256" key="5">
    <source>
        <dbReference type="ARBA" id="ARBA00022723"/>
    </source>
</evidence>
<keyword evidence="13" id="KW-0449">Lipoprotein</keyword>
<evidence type="ECO:0000256" key="1">
    <source>
        <dbReference type="ARBA" id="ARBA00001946"/>
    </source>
</evidence>
<protein>
    <recommendedName>
        <fullName evidence="18">Ras-related protein Rab-36</fullName>
        <ecNumber evidence="3">3.6.5.2</ecNumber>
    </recommendedName>
</protein>
<keyword evidence="8" id="KW-0460">Magnesium</keyword>
<keyword evidence="12" id="KW-0472">Membrane</keyword>
<dbReference type="GO" id="GO:0015031">
    <property type="term" value="P:protein transport"/>
    <property type="evidence" value="ECO:0007669"/>
    <property type="project" value="UniProtKB-KW"/>
</dbReference>